<evidence type="ECO:0008006" key="5">
    <source>
        <dbReference type="Google" id="ProtNLM"/>
    </source>
</evidence>
<reference evidence="3" key="1">
    <citation type="submission" date="2021-06" db="EMBL/GenBank/DDBJ databases">
        <title>Comparative genomics, transcriptomics and evolutionary studies reveal genomic signatures of adaptation to plant cell wall in hemibiotrophic fungi.</title>
        <authorList>
            <consortium name="DOE Joint Genome Institute"/>
            <person name="Baroncelli R."/>
            <person name="Diaz J.F."/>
            <person name="Benocci T."/>
            <person name="Peng M."/>
            <person name="Battaglia E."/>
            <person name="Haridas S."/>
            <person name="Andreopoulos W."/>
            <person name="Labutti K."/>
            <person name="Pangilinan J."/>
            <person name="Floch G.L."/>
            <person name="Makela M.R."/>
            <person name="Henrissat B."/>
            <person name="Grigoriev I.V."/>
            <person name="Crouch J.A."/>
            <person name="De Vries R.P."/>
            <person name="Sukno S.A."/>
            <person name="Thon M.R."/>
        </authorList>
    </citation>
    <scope>NUCLEOTIDE SEQUENCE</scope>
    <source>
        <strain evidence="3">CBS 125086</strain>
    </source>
</reference>
<feature type="chain" id="PRO_5042135495" description="Secreted protein" evidence="2">
    <location>
        <begin position="16"/>
        <end position="112"/>
    </location>
</feature>
<evidence type="ECO:0000256" key="2">
    <source>
        <dbReference type="SAM" id="SignalP"/>
    </source>
</evidence>
<evidence type="ECO:0000313" key="4">
    <source>
        <dbReference type="Proteomes" id="UP001230504"/>
    </source>
</evidence>
<evidence type="ECO:0000256" key="1">
    <source>
        <dbReference type="SAM" id="MobiDB-lite"/>
    </source>
</evidence>
<sequence length="112" mass="12448">MHAFILFHFFPFFLGARITRRHSRLAMDAATSNPDISSPHPLRRGISGGDPPRTPGTASFMALHFSRLEEDRITPHLGSCANELPTIGGALVGCPTPPMVIRPHSWSQRRFF</sequence>
<dbReference type="Proteomes" id="UP001230504">
    <property type="component" value="Unassembled WGS sequence"/>
</dbReference>
<feature type="signal peptide" evidence="2">
    <location>
        <begin position="1"/>
        <end position="15"/>
    </location>
</feature>
<organism evidence="3 4">
    <name type="scientific">Colletotrichum navitas</name>
    <dbReference type="NCBI Taxonomy" id="681940"/>
    <lineage>
        <taxon>Eukaryota</taxon>
        <taxon>Fungi</taxon>
        <taxon>Dikarya</taxon>
        <taxon>Ascomycota</taxon>
        <taxon>Pezizomycotina</taxon>
        <taxon>Sordariomycetes</taxon>
        <taxon>Hypocreomycetidae</taxon>
        <taxon>Glomerellales</taxon>
        <taxon>Glomerellaceae</taxon>
        <taxon>Colletotrichum</taxon>
        <taxon>Colletotrichum graminicola species complex</taxon>
    </lineage>
</organism>
<protein>
    <recommendedName>
        <fullName evidence="5">Secreted protein</fullName>
    </recommendedName>
</protein>
<keyword evidence="2" id="KW-0732">Signal</keyword>
<dbReference type="RefSeq" id="XP_060408521.1">
    <property type="nucleotide sequence ID" value="XM_060559095.1"/>
</dbReference>
<dbReference type="GeneID" id="85443335"/>
<feature type="region of interest" description="Disordered" evidence="1">
    <location>
        <begin position="30"/>
        <end position="53"/>
    </location>
</feature>
<name>A0AAD8V011_9PEZI</name>
<accession>A0AAD8V011</accession>
<evidence type="ECO:0000313" key="3">
    <source>
        <dbReference type="EMBL" id="KAK1572730.1"/>
    </source>
</evidence>
<gene>
    <name evidence="3" type="ORF">LY79DRAFT_569850</name>
</gene>
<dbReference type="AlphaFoldDB" id="A0AAD8V011"/>
<comment type="caution">
    <text evidence="3">The sequence shown here is derived from an EMBL/GenBank/DDBJ whole genome shotgun (WGS) entry which is preliminary data.</text>
</comment>
<keyword evidence="4" id="KW-1185">Reference proteome</keyword>
<proteinExistence type="predicted"/>
<dbReference type="EMBL" id="JAHLJV010000105">
    <property type="protein sequence ID" value="KAK1572730.1"/>
    <property type="molecule type" value="Genomic_DNA"/>
</dbReference>